<evidence type="ECO:0000256" key="1">
    <source>
        <dbReference type="SAM" id="MobiDB-lite"/>
    </source>
</evidence>
<gene>
    <name evidence="3" type="ORF">EFW17_15180</name>
</gene>
<keyword evidence="4" id="KW-1185">Reference proteome</keyword>
<feature type="region of interest" description="Disordered" evidence="1">
    <location>
        <begin position="226"/>
        <end position="254"/>
    </location>
</feature>
<dbReference type="PANTHER" id="PTHR46211">
    <property type="entry name" value="GLYCEROPHOSPHORYL DIESTER PHOSPHODIESTERASE"/>
    <property type="match status" value="1"/>
</dbReference>
<dbReference type="SUPFAM" id="SSF51695">
    <property type="entry name" value="PLC-like phosphodiesterases"/>
    <property type="match status" value="1"/>
</dbReference>
<dbReference type="AlphaFoldDB" id="A0A3N0E6Y7"/>
<comment type="caution">
    <text evidence="3">The sequence shown here is derived from an EMBL/GenBank/DDBJ whole genome shotgun (WGS) entry which is preliminary data.</text>
</comment>
<dbReference type="CDD" id="cd08556">
    <property type="entry name" value="GDPD"/>
    <property type="match status" value="1"/>
</dbReference>
<dbReference type="Proteomes" id="UP000269198">
    <property type="component" value="Unassembled WGS sequence"/>
</dbReference>
<dbReference type="RefSeq" id="WP_123202054.1">
    <property type="nucleotide sequence ID" value="NZ_RJMB01000015.1"/>
</dbReference>
<dbReference type="GO" id="GO:0008081">
    <property type="term" value="F:phosphoric diester hydrolase activity"/>
    <property type="evidence" value="ECO:0007669"/>
    <property type="project" value="InterPro"/>
</dbReference>
<evidence type="ECO:0000313" key="4">
    <source>
        <dbReference type="Proteomes" id="UP000269198"/>
    </source>
</evidence>
<evidence type="ECO:0000313" key="3">
    <source>
        <dbReference type="EMBL" id="RNL83595.1"/>
    </source>
</evidence>
<sequence>MTMAIADRGDPIQFRENTLSAIRAAATSGADMVRVDLRLSSDGYVVLLHDDTARRVWGRPEGAAGLSLAEIAALGCGDEQRVPTLVEVLAEFGSRHALQFMLEVNSTDTAMAADDLVLELGLDQKVVYTGSMAAMHALRSRRPDADLALTWDHPDTPDSEVWQTLRPCLFNVHHPLITREMVAEAHVHGYQISAWTVNDFTEMARLLGMGLDAVVTEHPAELAALARGQRSPETGREEQPSVTAAEAHPGRHTV</sequence>
<evidence type="ECO:0000259" key="2">
    <source>
        <dbReference type="PROSITE" id="PS51704"/>
    </source>
</evidence>
<dbReference type="PROSITE" id="PS51704">
    <property type="entry name" value="GP_PDE"/>
    <property type="match status" value="1"/>
</dbReference>
<dbReference type="GO" id="GO:0006629">
    <property type="term" value="P:lipid metabolic process"/>
    <property type="evidence" value="ECO:0007669"/>
    <property type="project" value="InterPro"/>
</dbReference>
<proteinExistence type="predicted"/>
<dbReference type="Pfam" id="PF03009">
    <property type="entry name" value="GDPD"/>
    <property type="match status" value="1"/>
</dbReference>
<dbReference type="PANTHER" id="PTHR46211:SF1">
    <property type="entry name" value="GLYCEROPHOSPHODIESTER PHOSPHODIESTERASE, CYTOPLASMIC"/>
    <property type="match status" value="1"/>
</dbReference>
<dbReference type="Gene3D" id="3.20.20.190">
    <property type="entry name" value="Phosphatidylinositol (PI) phosphodiesterase"/>
    <property type="match status" value="1"/>
</dbReference>
<dbReference type="InterPro" id="IPR030395">
    <property type="entry name" value="GP_PDE_dom"/>
</dbReference>
<protein>
    <submittedName>
        <fullName evidence="3">Glycerophosphodiester phosphodiesterase</fullName>
    </submittedName>
</protein>
<dbReference type="OrthoDB" id="384721at2"/>
<dbReference type="EMBL" id="RJMB01000015">
    <property type="protein sequence ID" value="RNL83595.1"/>
    <property type="molecule type" value="Genomic_DNA"/>
</dbReference>
<accession>A0A3N0E6Y7</accession>
<organism evidence="3 4">
    <name type="scientific">Halostreptopolyspora alba</name>
    <dbReference type="NCBI Taxonomy" id="2487137"/>
    <lineage>
        <taxon>Bacteria</taxon>
        <taxon>Bacillati</taxon>
        <taxon>Actinomycetota</taxon>
        <taxon>Actinomycetes</taxon>
        <taxon>Streptosporangiales</taxon>
        <taxon>Nocardiopsidaceae</taxon>
        <taxon>Halostreptopolyspora</taxon>
    </lineage>
</organism>
<name>A0A3N0E6Y7_9ACTN</name>
<dbReference type="InterPro" id="IPR017946">
    <property type="entry name" value="PLC-like_Pdiesterase_TIM-brl"/>
</dbReference>
<feature type="domain" description="GP-PDE" evidence="2">
    <location>
        <begin position="2"/>
        <end position="226"/>
    </location>
</feature>
<reference evidence="3 4" key="1">
    <citation type="submission" date="2018-11" db="EMBL/GenBank/DDBJ databases">
        <title>The genome draft of YIM 96095.</title>
        <authorList>
            <person name="Tang S.-K."/>
            <person name="Chunyu W.-X."/>
            <person name="Feng Y.-Z."/>
        </authorList>
    </citation>
    <scope>NUCLEOTIDE SEQUENCE [LARGE SCALE GENOMIC DNA]</scope>
    <source>
        <strain evidence="3 4">YIM 96095</strain>
    </source>
</reference>